<evidence type="ECO:0000313" key="2">
    <source>
        <dbReference type="EMBL" id="NRF70653.1"/>
    </source>
</evidence>
<gene>
    <name evidence="2" type="primary">tolA</name>
    <name evidence="2" type="ORF">HLB44_26975</name>
</gene>
<evidence type="ECO:0000256" key="1">
    <source>
        <dbReference type="SAM" id="MobiDB-lite"/>
    </source>
</evidence>
<protein>
    <submittedName>
        <fullName evidence="2">Cell envelope integrity protein TolA</fullName>
    </submittedName>
</protein>
<organism evidence="2 3">
    <name type="scientific">Pseudaquabacterium terrae</name>
    <dbReference type="NCBI Taxonomy" id="2732868"/>
    <lineage>
        <taxon>Bacteria</taxon>
        <taxon>Pseudomonadati</taxon>
        <taxon>Pseudomonadota</taxon>
        <taxon>Betaproteobacteria</taxon>
        <taxon>Burkholderiales</taxon>
        <taxon>Sphaerotilaceae</taxon>
        <taxon>Pseudaquabacterium</taxon>
    </lineage>
</organism>
<dbReference type="SUPFAM" id="SSF74653">
    <property type="entry name" value="TolA/TonB C-terminal domain"/>
    <property type="match status" value="1"/>
</dbReference>
<feature type="compositionally biased region" description="Low complexity" evidence="1">
    <location>
        <begin position="131"/>
        <end position="145"/>
    </location>
</feature>
<reference evidence="2 3" key="1">
    <citation type="submission" date="2020-05" db="EMBL/GenBank/DDBJ databases">
        <title>Aquincola sp. isolate from soil.</title>
        <authorList>
            <person name="Han J."/>
            <person name="Kim D.-U."/>
        </authorList>
    </citation>
    <scope>NUCLEOTIDE SEQUENCE [LARGE SCALE GENOMIC DNA]</scope>
    <source>
        <strain evidence="2 3">S2</strain>
    </source>
</reference>
<feature type="compositionally biased region" description="Basic and acidic residues" evidence="1">
    <location>
        <begin position="79"/>
        <end position="94"/>
    </location>
</feature>
<dbReference type="Proteomes" id="UP000737171">
    <property type="component" value="Unassembled WGS sequence"/>
</dbReference>
<dbReference type="EMBL" id="JABRWJ010000009">
    <property type="protein sequence ID" value="NRF70653.1"/>
    <property type="molecule type" value="Genomic_DNA"/>
</dbReference>
<feature type="region of interest" description="Disordered" evidence="1">
    <location>
        <begin position="42"/>
        <end position="94"/>
    </location>
</feature>
<dbReference type="Pfam" id="PF13103">
    <property type="entry name" value="TonB_2"/>
    <property type="match status" value="1"/>
</dbReference>
<accession>A0ABX2EPW2</accession>
<dbReference type="InterPro" id="IPR014161">
    <property type="entry name" value="Tol-Pal_TolA"/>
</dbReference>
<dbReference type="Gene3D" id="3.30.1150.10">
    <property type="match status" value="1"/>
</dbReference>
<comment type="caution">
    <text evidence="2">The sequence shown here is derived from an EMBL/GenBank/DDBJ whole genome shotgun (WGS) entry which is preliminary data.</text>
</comment>
<evidence type="ECO:0000313" key="3">
    <source>
        <dbReference type="Proteomes" id="UP000737171"/>
    </source>
</evidence>
<dbReference type="NCBIfam" id="TIGR02794">
    <property type="entry name" value="tolA_full"/>
    <property type="match status" value="1"/>
</dbReference>
<sequence length="239" mass="26440">MMALIAHAALVAMLAVGVNWRSSSPTETIVAAELWAAVPEIAAPKPVEPPPQPTPKPVEKPQPDPRIEQQQRDAQIAIEKAERDKKRKQEELEEKLKQDKLKEEKLKEEKKRTELAAKMREQQLARLRDLAGATGPGAPTSTGTAQRDAAPSKDYGGRIKARVKPNILLTAEILGNPIAEVEVRCAPDGRIVGRRIVTPSGNPLWDETVLRAIDRTEVFPRDIDGRVPSPMLLKFARQE</sequence>
<keyword evidence="3" id="KW-1185">Reference proteome</keyword>
<feature type="compositionally biased region" description="Basic and acidic residues" evidence="1">
    <location>
        <begin position="57"/>
        <end position="71"/>
    </location>
</feature>
<name>A0ABX2EPW2_9BURK</name>
<proteinExistence type="predicted"/>
<feature type="region of interest" description="Disordered" evidence="1">
    <location>
        <begin position="131"/>
        <end position="153"/>
    </location>
</feature>
<feature type="compositionally biased region" description="Pro residues" evidence="1">
    <location>
        <begin position="46"/>
        <end position="56"/>
    </location>
</feature>